<dbReference type="Proteomes" id="UP000593577">
    <property type="component" value="Unassembled WGS sequence"/>
</dbReference>
<keyword evidence="3" id="KW-1185">Reference proteome</keyword>
<dbReference type="EMBL" id="JABFAA010000010">
    <property type="protein sequence ID" value="MBA0694815.1"/>
    <property type="molecule type" value="Genomic_DNA"/>
</dbReference>
<dbReference type="InterPro" id="IPR052929">
    <property type="entry name" value="RNase_H-like_EbsB-rel"/>
</dbReference>
<proteinExistence type="predicted"/>
<organism evidence="2 3">
    <name type="scientific">Gossypium aridum</name>
    <name type="common">American cotton</name>
    <name type="synonym">Erioxylum aridum</name>
    <dbReference type="NCBI Taxonomy" id="34290"/>
    <lineage>
        <taxon>Eukaryota</taxon>
        <taxon>Viridiplantae</taxon>
        <taxon>Streptophyta</taxon>
        <taxon>Embryophyta</taxon>
        <taxon>Tracheophyta</taxon>
        <taxon>Spermatophyta</taxon>
        <taxon>Magnoliopsida</taxon>
        <taxon>eudicotyledons</taxon>
        <taxon>Gunneridae</taxon>
        <taxon>Pentapetalae</taxon>
        <taxon>rosids</taxon>
        <taxon>malvids</taxon>
        <taxon>Malvales</taxon>
        <taxon>Malvaceae</taxon>
        <taxon>Malvoideae</taxon>
        <taxon>Gossypium</taxon>
    </lineage>
</organism>
<protein>
    <recommendedName>
        <fullName evidence="1">RNase H type-1 domain-containing protein</fullName>
    </recommendedName>
</protein>
<dbReference type="AlphaFoldDB" id="A0A7J8Y5G7"/>
<dbReference type="GO" id="GO:0003676">
    <property type="term" value="F:nucleic acid binding"/>
    <property type="evidence" value="ECO:0007669"/>
    <property type="project" value="InterPro"/>
</dbReference>
<evidence type="ECO:0000313" key="3">
    <source>
        <dbReference type="Proteomes" id="UP000593577"/>
    </source>
</evidence>
<reference evidence="2 3" key="1">
    <citation type="journal article" date="2019" name="Genome Biol. Evol.">
        <title>Insights into the evolution of the New World diploid cottons (Gossypium, subgenus Houzingenia) based on genome sequencing.</title>
        <authorList>
            <person name="Grover C.E."/>
            <person name="Arick M.A. 2nd"/>
            <person name="Thrash A."/>
            <person name="Conover J.L."/>
            <person name="Sanders W.S."/>
            <person name="Peterson D.G."/>
            <person name="Frelichowski J.E."/>
            <person name="Scheffler J.A."/>
            <person name="Scheffler B.E."/>
            <person name="Wendel J.F."/>
        </authorList>
    </citation>
    <scope>NUCLEOTIDE SEQUENCE [LARGE SCALE GENOMIC DNA]</scope>
    <source>
        <strain evidence="2">185</strain>
        <tissue evidence="2">Leaf</tissue>
    </source>
</reference>
<comment type="caution">
    <text evidence="2">The sequence shown here is derived from an EMBL/GenBank/DDBJ whole genome shotgun (WGS) entry which is preliminary data.</text>
</comment>
<dbReference type="PANTHER" id="PTHR47074">
    <property type="entry name" value="BNAC02G40300D PROTEIN"/>
    <property type="match status" value="1"/>
</dbReference>
<evidence type="ECO:0000313" key="2">
    <source>
        <dbReference type="EMBL" id="MBA0694815.1"/>
    </source>
</evidence>
<dbReference type="InterPro" id="IPR002156">
    <property type="entry name" value="RNaseH_domain"/>
</dbReference>
<feature type="domain" description="RNase H type-1" evidence="1">
    <location>
        <begin position="55"/>
        <end position="115"/>
    </location>
</feature>
<feature type="non-terminal residue" evidence="2">
    <location>
        <position position="1"/>
    </location>
</feature>
<sequence length="160" mass="18131">NKLLHEGKKQSVDELVTFIQDHCSKLKTLSQSLNYPHPHTDVRWAPTAQPNVKVNVNASFSPAKNKSSLGVVVRDVEGKIMGSCPRTNYQIPSVFIAKATTVVQGLQFATNLGLELFRNWFTHLRCETVGQKIHFLSFPLHRPKWKPNSACNGFRRHEKI</sequence>
<dbReference type="PANTHER" id="PTHR47074:SF61">
    <property type="entry name" value="RNASE H TYPE-1 DOMAIN-CONTAINING PROTEIN"/>
    <property type="match status" value="1"/>
</dbReference>
<dbReference type="GO" id="GO:0004523">
    <property type="term" value="F:RNA-DNA hybrid ribonuclease activity"/>
    <property type="evidence" value="ECO:0007669"/>
    <property type="project" value="InterPro"/>
</dbReference>
<evidence type="ECO:0000259" key="1">
    <source>
        <dbReference type="Pfam" id="PF13456"/>
    </source>
</evidence>
<dbReference type="Pfam" id="PF13456">
    <property type="entry name" value="RVT_3"/>
    <property type="match status" value="1"/>
</dbReference>
<name>A0A7J8Y5G7_GOSAI</name>
<gene>
    <name evidence="2" type="ORF">Goari_005086</name>
</gene>
<accession>A0A7J8Y5G7</accession>